<comment type="caution">
    <text evidence="2">The sequence shown here is derived from an EMBL/GenBank/DDBJ whole genome shotgun (WGS) entry which is preliminary data.</text>
</comment>
<keyword evidence="3" id="KW-1185">Reference proteome</keyword>
<evidence type="ECO:0000313" key="2">
    <source>
        <dbReference type="EMBL" id="MCE2055232.1"/>
    </source>
</evidence>
<protein>
    <submittedName>
        <fullName evidence="2">Uncharacterized protein</fullName>
    </submittedName>
</protein>
<gene>
    <name evidence="2" type="ORF">HAX54_042229</name>
</gene>
<sequence>MDHELCTGLGQTLVNIENPSVRPPKEQKAQAEPNSRLKAIKALASQFLEADKDWDLIDANDTSPKRGEEKRMMGTAHMHGGEIAQTSDNCITPHSIEREVPQ</sequence>
<evidence type="ECO:0000313" key="3">
    <source>
        <dbReference type="Proteomes" id="UP000823775"/>
    </source>
</evidence>
<accession>A0ABS8W2V3</accession>
<proteinExistence type="predicted"/>
<feature type="region of interest" description="Disordered" evidence="1">
    <location>
        <begin position="78"/>
        <end position="102"/>
    </location>
</feature>
<dbReference type="EMBL" id="JACEIK010006196">
    <property type="protein sequence ID" value="MCE2055232.1"/>
    <property type="molecule type" value="Genomic_DNA"/>
</dbReference>
<reference evidence="2 3" key="1">
    <citation type="journal article" date="2021" name="BMC Genomics">
        <title>Datura genome reveals duplications of psychoactive alkaloid biosynthetic genes and high mutation rate following tissue culture.</title>
        <authorList>
            <person name="Rajewski A."/>
            <person name="Carter-House D."/>
            <person name="Stajich J."/>
            <person name="Litt A."/>
        </authorList>
    </citation>
    <scope>NUCLEOTIDE SEQUENCE [LARGE SCALE GENOMIC DNA]</scope>
    <source>
        <strain evidence="2">AR-01</strain>
    </source>
</reference>
<evidence type="ECO:0000256" key="1">
    <source>
        <dbReference type="SAM" id="MobiDB-lite"/>
    </source>
</evidence>
<feature type="non-terminal residue" evidence="2">
    <location>
        <position position="102"/>
    </location>
</feature>
<organism evidence="2 3">
    <name type="scientific">Datura stramonium</name>
    <name type="common">Jimsonweed</name>
    <name type="synonym">Common thornapple</name>
    <dbReference type="NCBI Taxonomy" id="4076"/>
    <lineage>
        <taxon>Eukaryota</taxon>
        <taxon>Viridiplantae</taxon>
        <taxon>Streptophyta</taxon>
        <taxon>Embryophyta</taxon>
        <taxon>Tracheophyta</taxon>
        <taxon>Spermatophyta</taxon>
        <taxon>Magnoliopsida</taxon>
        <taxon>eudicotyledons</taxon>
        <taxon>Gunneridae</taxon>
        <taxon>Pentapetalae</taxon>
        <taxon>asterids</taxon>
        <taxon>lamiids</taxon>
        <taxon>Solanales</taxon>
        <taxon>Solanaceae</taxon>
        <taxon>Solanoideae</taxon>
        <taxon>Datureae</taxon>
        <taxon>Datura</taxon>
    </lineage>
</organism>
<name>A0ABS8W2V3_DATST</name>
<dbReference type="Proteomes" id="UP000823775">
    <property type="component" value="Unassembled WGS sequence"/>
</dbReference>